<reference evidence="6 7" key="1">
    <citation type="submission" date="2022-03" db="EMBL/GenBank/DDBJ databases">
        <authorList>
            <person name="Koch H."/>
        </authorList>
    </citation>
    <scope>NUCLEOTIDE SEQUENCE [LARGE SCALE GENOMIC DNA]</scope>
    <source>
        <strain evidence="6 7">G1</strain>
    </source>
</reference>
<dbReference type="Pfam" id="PF13018">
    <property type="entry name" value="ESPR"/>
    <property type="match status" value="1"/>
</dbReference>
<dbReference type="SMART" id="SM00912">
    <property type="entry name" value="Haemagg_act"/>
    <property type="match status" value="1"/>
</dbReference>
<feature type="compositionally biased region" description="Basic and acidic residues" evidence="4">
    <location>
        <begin position="2171"/>
        <end position="2184"/>
    </location>
</feature>
<dbReference type="Proteomes" id="UP001295463">
    <property type="component" value="Chromosome"/>
</dbReference>
<feature type="domain" description="Filamentous haemagglutinin FhaB/tRNA nuclease CdiA-like TPS" evidence="5">
    <location>
        <begin position="50"/>
        <end position="161"/>
    </location>
</feature>
<protein>
    <recommendedName>
        <fullName evidence="5">Filamentous haemagglutinin FhaB/tRNA nuclease CdiA-like TPS domain-containing protein</fullName>
    </recommendedName>
</protein>
<feature type="compositionally biased region" description="Basic and acidic residues" evidence="4">
    <location>
        <begin position="2191"/>
        <end position="2204"/>
    </location>
</feature>
<dbReference type="InterPro" id="IPR008638">
    <property type="entry name" value="FhaB/CdiA-like_TPS"/>
</dbReference>
<dbReference type="NCBIfam" id="TIGR01901">
    <property type="entry name" value="adhes_NPXG"/>
    <property type="match status" value="1"/>
</dbReference>
<dbReference type="InterPro" id="IPR050909">
    <property type="entry name" value="Bact_Autotransporter_VF"/>
</dbReference>
<organism evidence="6 7">
    <name type="scientific">Trichlorobacter ammonificans</name>
    <dbReference type="NCBI Taxonomy" id="2916410"/>
    <lineage>
        <taxon>Bacteria</taxon>
        <taxon>Pseudomonadati</taxon>
        <taxon>Thermodesulfobacteriota</taxon>
        <taxon>Desulfuromonadia</taxon>
        <taxon>Geobacterales</taxon>
        <taxon>Geobacteraceae</taxon>
        <taxon>Trichlorobacter</taxon>
    </lineage>
</organism>
<evidence type="ECO:0000313" key="7">
    <source>
        <dbReference type="Proteomes" id="UP001295463"/>
    </source>
</evidence>
<dbReference type="PANTHER" id="PTHR12338">
    <property type="entry name" value="AUTOTRANSPORTER"/>
    <property type="match status" value="1"/>
</dbReference>
<evidence type="ECO:0000256" key="3">
    <source>
        <dbReference type="ARBA" id="ARBA00022729"/>
    </source>
</evidence>
<keyword evidence="2" id="KW-0964">Secreted</keyword>
<comment type="subcellular location">
    <subcellularLocation>
        <location evidence="1">Secreted</location>
    </subcellularLocation>
</comment>
<evidence type="ECO:0000256" key="1">
    <source>
        <dbReference type="ARBA" id="ARBA00004613"/>
    </source>
</evidence>
<gene>
    <name evidence="6" type="ORF">GEAMG1_2800</name>
</gene>
<name>A0ABM9DBR9_9BACT</name>
<evidence type="ECO:0000313" key="6">
    <source>
        <dbReference type="EMBL" id="CAH2032636.1"/>
    </source>
</evidence>
<proteinExistence type="predicted"/>
<accession>A0ABM9DBR9</accession>
<dbReference type="EMBL" id="OW150024">
    <property type="protein sequence ID" value="CAH2032636.1"/>
    <property type="molecule type" value="Genomic_DNA"/>
</dbReference>
<feature type="region of interest" description="Disordered" evidence="4">
    <location>
        <begin position="2149"/>
        <end position="2204"/>
    </location>
</feature>
<dbReference type="InterPro" id="IPR012334">
    <property type="entry name" value="Pectin_lyas_fold"/>
</dbReference>
<dbReference type="SUPFAM" id="SSF51126">
    <property type="entry name" value="Pectin lyase-like"/>
    <property type="match status" value="1"/>
</dbReference>
<keyword evidence="3" id="KW-0732">Signal</keyword>
<evidence type="ECO:0000256" key="2">
    <source>
        <dbReference type="ARBA" id="ARBA00022525"/>
    </source>
</evidence>
<dbReference type="InterPro" id="IPR024973">
    <property type="entry name" value="ESPR"/>
</dbReference>
<dbReference type="Pfam" id="PF05860">
    <property type="entry name" value="TPS"/>
    <property type="match status" value="1"/>
</dbReference>
<dbReference type="Gene3D" id="2.160.20.10">
    <property type="entry name" value="Single-stranded right-handed beta-helix, Pectin lyase-like"/>
    <property type="match status" value="1"/>
</dbReference>
<keyword evidence="7" id="KW-1185">Reference proteome</keyword>
<dbReference type="InterPro" id="IPR011050">
    <property type="entry name" value="Pectin_lyase_fold/virulence"/>
</dbReference>
<evidence type="ECO:0000259" key="5">
    <source>
        <dbReference type="SMART" id="SM00912"/>
    </source>
</evidence>
<dbReference type="RefSeq" id="WP_305733376.1">
    <property type="nucleotide sequence ID" value="NZ_OW150024.1"/>
</dbReference>
<dbReference type="PANTHER" id="PTHR12338:SF8">
    <property type="entry name" value="HEME_HEMOPEXIN-BINDING PROTEIN"/>
    <property type="match status" value="1"/>
</dbReference>
<sequence>MNRVYRLIWSRLREAWVVVSEAVRGSGGAAPVTVGNLLAAALLASSAGTVYALPTSPTVVSGTAGIVSSGGTMTITNSANAIINWQGFSIGQGETARFIQPSALSAVLNRVTGGDPSKILGALQSNGKVLLINPNGILFGPNSRVDVNGLIASTLTITNEDFLAGRMKFSAGPTAGKVENRGSIATPSGGGVYLIAPAVENSGVITAPNGDVLLAAGKEVLLVDRRSPEIAVVVTAPAGESLNLGTIVADAGRIGMYGSVVRQKGRISANSAVQDAQGRIFLKSSGETTVASGSVTSADGSGTASGGKVIVWSDGATVVDGTISAKGGEQGGNGGFVETSGGNLAVNKAPDLTAPFGSGGTWLLDPYDIIIGSIDTTGTYTGSPNFVGNGGSSPSFIGASMIAGVLDGGTSVVVDTTGSGGGTGTITVSSAINTANAAAATLTLKAHNDITIDAALTMNNSLVLLADQDVSGAGSVVINKHVTAQNITASGRDIVFASLDGGTTYGRFTGGAVSLNAANVITANNYGFASEVTGSSLMLQAVNGIGAGGKVFVADVAGEISFSNVNNGVNIYNTSSSSIRNFTGINSNGPVRLESYDATFPTMLGNISSGGDLVIRMNRVATNSSAAINAGSNTVYLSSYNNSPVLSQSINGSQSWNLSGSDLERISAGKIVVGYDSFGNYTPNLSVATSSPLTLSGPKQLELYGQYISTGSNAIALAGNGSGLSLLGTLSGGQITLGSGTISVPDGTVKIGALSPSNNDIYLGGYSSPGLNIPSLGTITAQAVTIGSPGASSGAIHVVGAVTTPSASAHVFNAGAGGISQITGATITVPNLALNSVGSVTLAENNQVATLAASAGDAGNPNRNVTFRNQGNLSIGHVGGISGIGSFMNGVYDAAAPDAVISLTSSGAISQAGGALLRGKAVQATGTSVNLDQPNPTGIIAGEATGGAALDSFSYRSSNQILLSHVAGASGVTAAAAGTNPLGVKLISDNQGIAQEAGALLLAPGRGAHLDAGTAIYLEDAGNAVGSLAAISRNGADIVFSGSAPLAVTDLHQGVSGIQTSGGNLLLKAPAISLGANSHVGNAGLATDLYSATAGRTFSADYGILLAPYTPGANMVVGDGAATHDTTSLTSRQLRVGNSAVESFVPASGNISIAGSGINKPSTSLSIFTEGSISQTAPLNVGALQLFSGSGGITLENSANLFTGLMAEAQGGISIRNGGSMDVELVRAQGDVSLVAAGTIGLYDDISSGGAITIQAGGDLRQNAGTISNLDNRAADRDITLKGSNVVLSNVRSSRHVYLEATNTLDLTFNSYNSDYVDDDFFIYTLPFTFTYFGETFSQAFISSNGLISFGSGTSAYSDSLQDLAGYKAIAPAWNDWIVKPSQGKNVFISQPTTTSMAVKWDVERYYEAGSSARFETVLDTSGAISFNYGPASSSYAGDVTIGLGNGAAAIASQLMNMSGFSLNNLKSTTFIPTGSTYQETVGSSGGSLAGTTPLVAGFSTSGVSVSLPETPSGPAGLVAASNLTARAAGTLTIGTTVSAANGQISLESTTGSILRSGAGAPLIATSLRAAAGGSIGSYDTALLTQVGEWAGVTAGGSVYLKNVGAVQVNAGVSSQGGSVMLGSDGLLTISASVQAADAVGLFGNSIGHVAGTVAGSRVRFTATASETGTVTLGSVVNAVQSAEFTADNLVLAGTPTVRVSSTDIQSEIGIRPFSANRPITVGASGSGLNVLNTSEATFSAPTLVIGSDAGDDGLASGPLTIAGAITRSQRLGLVSAGTVTQRTGAAIAVPALGVLAGGGVSLNAASNMVDALAINTTAGDVAFSAGKPFSVVSVVGGLENPKIIAGVSTPSGSVTLATSGGDLALKAPVTAASGTVSLQSSGSILDATGSIGVQAQALFATAGVDIGSSAVPLSTQVPLWSTLTAGRSVYVDNYGAVATGSVPVVATTGDVTLRAHSPLTIGSGGVTAQGNILLEASASSVGGDNLTISGPVASTTGAISLKAGTGVVIAAGGSAVAPAGVTTIDQGGTVVKPPAPALETCIAAPATPGCATVLPSLTTCTAAPTTAGCSAVLPTLSACIAAPATAGCSAVLPTLAICTTAPTTTGCSVVLPQQQTSITQTTNQVVKETEQASTTPVAPAGLVLVALAPSKEESSSEGPSSQSETNGSNGKEEKKDKNKDKNTDAQSAGGEKKDEKPKKNYCN</sequence>
<evidence type="ECO:0000256" key="4">
    <source>
        <dbReference type="SAM" id="MobiDB-lite"/>
    </source>
</evidence>